<comment type="caution">
    <text evidence="1">The sequence shown here is derived from an EMBL/GenBank/DDBJ whole genome shotgun (WGS) entry which is preliminary data.</text>
</comment>
<gene>
    <name evidence="1" type="ORF">BJY01DRAFT_217717</name>
</gene>
<evidence type="ECO:0000313" key="2">
    <source>
        <dbReference type="Proteomes" id="UP001610446"/>
    </source>
</evidence>
<dbReference type="Proteomes" id="UP001610446">
    <property type="component" value="Unassembled WGS sequence"/>
</dbReference>
<evidence type="ECO:0000313" key="1">
    <source>
        <dbReference type="EMBL" id="KAL2841225.1"/>
    </source>
</evidence>
<dbReference type="EMBL" id="JBFXLU010000112">
    <property type="protein sequence ID" value="KAL2841225.1"/>
    <property type="molecule type" value="Genomic_DNA"/>
</dbReference>
<protein>
    <submittedName>
        <fullName evidence="1">Uncharacterized protein</fullName>
    </submittedName>
</protein>
<sequence>MARDEPLLDKLAVEQLDKDGRSFLYSRRGGSPGFGESNAWLAALYHLFLFDRDVRQRLEQCRTTPGTSLSLAAELGCIRA</sequence>
<keyword evidence="2" id="KW-1185">Reference proteome</keyword>
<accession>A0ABR4JMF9</accession>
<name>A0ABR4JMF9_9EURO</name>
<organism evidence="1 2">
    <name type="scientific">Aspergillus pseudoustus</name>
    <dbReference type="NCBI Taxonomy" id="1810923"/>
    <lineage>
        <taxon>Eukaryota</taxon>
        <taxon>Fungi</taxon>
        <taxon>Dikarya</taxon>
        <taxon>Ascomycota</taxon>
        <taxon>Pezizomycotina</taxon>
        <taxon>Eurotiomycetes</taxon>
        <taxon>Eurotiomycetidae</taxon>
        <taxon>Eurotiales</taxon>
        <taxon>Aspergillaceae</taxon>
        <taxon>Aspergillus</taxon>
        <taxon>Aspergillus subgen. Nidulantes</taxon>
    </lineage>
</organism>
<reference evidence="1 2" key="1">
    <citation type="submission" date="2024-07" db="EMBL/GenBank/DDBJ databases">
        <title>Section-level genome sequencing and comparative genomics of Aspergillus sections Usti and Cavernicolus.</title>
        <authorList>
            <consortium name="Lawrence Berkeley National Laboratory"/>
            <person name="Nybo J.L."/>
            <person name="Vesth T.C."/>
            <person name="Theobald S."/>
            <person name="Frisvad J.C."/>
            <person name="Larsen T.O."/>
            <person name="Kjaerboelling I."/>
            <person name="Rothschild-Mancinelli K."/>
            <person name="Lyhne E.K."/>
            <person name="Kogle M.E."/>
            <person name="Barry K."/>
            <person name="Clum A."/>
            <person name="Na H."/>
            <person name="Ledsgaard L."/>
            <person name="Lin J."/>
            <person name="Lipzen A."/>
            <person name="Kuo A."/>
            <person name="Riley R."/>
            <person name="Mondo S."/>
            <person name="Labutti K."/>
            <person name="Haridas S."/>
            <person name="Pangalinan J."/>
            <person name="Salamov A.A."/>
            <person name="Simmons B.A."/>
            <person name="Magnuson J.K."/>
            <person name="Chen J."/>
            <person name="Drula E."/>
            <person name="Henrissat B."/>
            <person name="Wiebenga A."/>
            <person name="Lubbers R.J."/>
            <person name="Gomes A.C."/>
            <person name="Makela M.R."/>
            <person name="Stajich J."/>
            <person name="Grigoriev I.V."/>
            <person name="Mortensen U.H."/>
            <person name="De Vries R.P."/>
            <person name="Baker S.E."/>
            <person name="Andersen M.R."/>
        </authorList>
    </citation>
    <scope>NUCLEOTIDE SEQUENCE [LARGE SCALE GENOMIC DNA]</scope>
    <source>
        <strain evidence="1 2">CBS 123904</strain>
    </source>
</reference>
<proteinExistence type="predicted"/>